<dbReference type="GO" id="GO:0016887">
    <property type="term" value="F:ATP hydrolysis activity"/>
    <property type="evidence" value="ECO:0007669"/>
    <property type="project" value="InterPro"/>
</dbReference>
<dbReference type="SUPFAM" id="SSF52540">
    <property type="entry name" value="P-loop containing nucleoside triphosphate hydrolases"/>
    <property type="match status" value="1"/>
</dbReference>
<dbReference type="EMBL" id="ABXU01000031">
    <property type="protein sequence ID" value="EEB33738.1"/>
    <property type="molecule type" value="Genomic_DNA"/>
</dbReference>
<evidence type="ECO:0000259" key="5">
    <source>
        <dbReference type="PROSITE" id="PS50893"/>
    </source>
</evidence>
<dbReference type="InterPro" id="IPR003439">
    <property type="entry name" value="ABC_transporter-like_ATP-bd"/>
</dbReference>
<dbReference type="STRING" id="901.DESPIGER_0646"/>
<gene>
    <name evidence="6" type="ORF">DESPIG_01338</name>
</gene>
<organism evidence="6 7">
    <name type="scientific">Desulfovibrio piger ATCC 29098</name>
    <dbReference type="NCBI Taxonomy" id="411464"/>
    <lineage>
        <taxon>Bacteria</taxon>
        <taxon>Pseudomonadati</taxon>
        <taxon>Thermodesulfobacteriota</taxon>
        <taxon>Desulfovibrionia</taxon>
        <taxon>Desulfovibrionales</taxon>
        <taxon>Desulfovibrionaceae</taxon>
        <taxon>Desulfovibrio</taxon>
    </lineage>
</organism>
<keyword evidence="3 6" id="KW-0067">ATP-binding</keyword>
<feature type="domain" description="ABC transporter" evidence="5">
    <location>
        <begin position="6"/>
        <end position="237"/>
    </location>
</feature>
<evidence type="ECO:0000256" key="4">
    <source>
        <dbReference type="SAM" id="MobiDB-lite"/>
    </source>
</evidence>
<keyword evidence="1" id="KW-0813">Transport</keyword>
<dbReference type="InterPro" id="IPR027417">
    <property type="entry name" value="P-loop_NTPase"/>
</dbReference>
<dbReference type="SMART" id="SM00382">
    <property type="entry name" value="AAA"/>
    <property type="match status" value="1"/>
</dbReference>
<dbReference type="AlphaFoldDB" id="B6WTD2"/>
<dbReference type="HOGENOM" id="CLU_000604_1_22_7"/>
<dbReference type="PROSITE" id="PS50893">
    <property type="entry name" value="ABC_TRANSPORTER_2"/>
    <property type="match status" value="1"/>
</dbReference>
<dbReference type="eggNOG" id="COG1116">
    <property type="taxonomic scope" value="Bacteria"/>
</dbReference>
<dbReference type="Gene3D" id="3.40.50.300">
    <property type="entry name" value="P-loop containing nucleotide triphosphate hydrolases"/>
    <property type="match status" value="1"/>
</dbReference>
<comment type="caution">
    <text evidence="6">The sequence shown here is derived from an EMBL/GenBank/DDBJ whole genome shotgun (WGS) entry which is preliminary data.</text>
</comment>
<dbReference type="OrthoDB" id="9809450at2"/>
<evidence type="ECO:0000313" key="6">
    <source>
        <dbReference type="EMBL" id="EEB33738.1"/>
    </source>
</evidence>
<feature type="region of interest" description="Disordered" evidence="4">
    <location>
        <begin position="250"/>
        <end position="269"/>
    </location>
</feature>
<evidence type="ECO:0000313" key="7">
    <source>
        <dbReference type="Proteomes" id="UP000003676"/>
    </source>
</evidence>
<dbReference type="CDD" id="cd03293">
    <property type="entry name" value="ABC_NrtD_SsuB_transporters"/>
    <property type="match status" value="1"/>
</dbReference>
<dbReference type="PROSITE" id="PS00211">
    <property type="entry name" value="ABC_TRANSPORTER_1"/>
    <property type="match status" value="1"/>
</dbReference>
<dbReference type="PANTHER" id="PTHR42788">
    <property type="entry name" value="TAURINE IMPORT ATP-BINDING PROTEIN-RELATED"/>
    <property type="match status" value="1"/>
</dbReference>
<proteinExistence type="predicted"/>
<dbReference type="Pfam" id="PF00005">
    <property type="entry name" value="ABC_tran"/>
    <property type="match status" value="1"/>
</dbReference>
<keyword evidence="2" id="KW-0547">Nucleotide-binding</keyword>
<protein>
    <submittedName>
        <fullName evidence="6">ABC transporter, ATP-binding protein</fullName>
    </submittedName>
</protein>
<dbReference type="InterPro" id="IPR050166">
    <property type="entry name" value="ABC_transporter_ATP-bind"/>
</dbReference>
<evidence type="ECO:0000256" key="2">
    <source>
        <dbReference type="ARBA" id="ARBA00022741"/>
    </source>
</evidence>
<evidence type="ECO:0000256" key="1">
    <source>
        <dbReference type="ARBA" id="ARBA00022448"/>
    </source>
</evidence>
<name>B6WTD2_9BACT</name>
<dbReference type="InterPro" id="IPR017871">
    <property type="entry name" value="ABC_transporter-like_CS"/>
</dbReference>
<evidence type="ECO:0000256" key="3">
    <source>
        <dbReference type="ARBA" id="ARBA00022840"/>
    </source>
</evidence>
<accession>B6WTD2</accession>
<dbReference type="GO" id="GO:0005524">
    <property type="term" value="F:ATP binding"/>
    <property type="evidence" value="ECO:0007669"/>
    <property type="project" value="UniProtKB-KW"/>
</dbReference>
<dbReference type="Proteomes" id="UP000003676">
    <property type="component" value="Unassembled WGS sequence"/>
</dbReference>
<dbReference type="PANTHER" id="PTHR42788:SF13">
    <property type="entry name" value="ALIPHATIC SULFONATES IMPORT ATP-BINDING PROTEIN SSUB"/>
    <property type="match status" value="1"/>
</dbReference>
<dbReference type="InterPro" id="IPR003593">
    <property type="entry name" value="AAA+_ATPase"/>
</dbReference>
<sequence>MTESVLSARKVRKRFRLREGEVLALKGLDLDVRENEFICIVGPSGCGKSTFLRMAAGLEPVSEGEILYRGQPVKTPRREVGMVFQEYSLLPWRTVEDNVALGLEFAGTGREERRKVAREYLELVDLAAFARAMPHELSGGMRQRVAIARALANRPDVLLMDEPFGALDAHTRILLQRELLRIWQHHKTTILFVTHGVDEAVYLADRVVVMSARPGTVRAVVPVDIPRPRHRGDPKYARLTASILEMLDSSAGAGRRDEPKSDAGGCPCR</sequence>
<reference evidence="6 7" key="2">
    <citation type="submission" date="2008-10" db="EMBL/GenBank/DDBJ databases">
        <authorList>
            <person name="Fulton L."/>
            <person name="Clifton S."/>
            <person name="Fulton B."/>
            <person name="Xu J."/>
            <person name="Minx P."/>
            <person name="Pepin K.H."/>
            <person name="Johnson M."/>
            <person name="Bhonagiri V."/>
            <person name="Nash W.E."/>
            <person name="Mardis E.R."/>
            <person name="Wilson R.K."/>
        </authorList>
    </citation>
    <scope>NUCLEOTIDE SEQUENCE [LARGE SCALE GENOMIC DNA]</scope>
    <source>
        <strain evidence="6 7">ATCC 29098</strain>
    </source>
</reference>
<reference evidence="6 7" key="1">
    <citation type="submission" date="2008-10" db="EMBL/GenBank/DDBJ databases">
        <title>Draft genome sequence of Desulvovibrio piger (ATCC 29098).</title>
        <authorList>
            <person name="Sudarsanam P."/>
            <person name="Ley R."/>
            <person name="Guruge J."/>
            <person name="Turnbaugh P.J."/>
            <person name="Mahowald M."/>
            <person name="Liep D."/>
            <person name="Gordon J."/>
        </authorList>
    </citation>
    <scope>NUCLEOTIDE SEQUENCE [LARGE SCALE GENOMIC DNA]</scope>
    <source>
        <strain evidence="6 7">ATCC 29098</strain>
    </source>
</reference>